<feature type="domain" description="Nicotinate/nicotinamide phosphoribosyltransferase" evidence="10">
    <location>
        <begin position="184"/>
        <end position="418"/>
    </location>
</feature>
<dbReference type="AlphaFoldDB" id="A0A9W8HXT7"/>
<evidence type="ECO:0000313" key="12">
    <source>
        <dbReference type="EMBL" id="KAJ2807612.1"/>
    </source>
</evidence>
<evidence type="ECO:0000256" key="3">
    <source>
        <dbReference type="ARBA" id="ARBA00022676"/>
    </source>
</evidence>
<keyword evidence="2" id="KW-0662">Pyridine nucleotide biosynthesis</keyword>
<feature type="domain" description="Nicotinamide phosphoribosyltransferase N-terminal" evidence="11">
    <location>
        <begin position="11"/>
        <end position="110"/>
    </location>
</feature>
<evidence type="ECO:0000256" key="7">
    <source>
        <dbReference type="ARBA" id="ARBA00035036"/>
    </source>
</evidence>
<dbReference type="Proteomes" id="UP001140094">
    <property type="component" value="Unassembled WGS sequence"/>
</dbReference>
<comment type="catalytic activity">
    <reaction evidence="8">
        <text>beta-nicotinamide D-ribonucleotide + diphosphate = 5-phospho-alpha-D-ribose 1-diphosphate + nicotinamide + H(+)</text>
        <dbReference type="Rhea" id="RHEA:16149"/>
        <dbReference type="ChEBI" id="CHEBI:14649"/>
        <dbReference type="ChEBI" id="CHEBI:15378"/>
        <dbReference type="ChEBI" id="CHEBI:17154"/>
        <dbReference type="ChEBI" id="CHEBI:33019"/>
        <dbReference type="ChEBI" id="CHEBI:58017"/>
        <dbReference type="EC" id="2.4.2.12"/>
    </reaction>
    <physiologicalReaction direction="right-to-left" evidence="8">
        <dbReference type="Rhea" id="RHEA:16151"/>
    </physiologicalReaction>
</comment>
<comment type="caution">
    <text evidence="12">The sequence shown here is derived from an EMBL/GenBank/DDBJ whole genome shotgun (WGS) entry which is preliminary data.</text>
</comment>
<dbReference type="PANTHER" id="PTHR43816:SF1">
    <property type="entry name" value="NICOTINAMIDE PHOSPHORIBOSYLTRANSFERASE"/>
    <property type="match status" value="1"/>
</dbReference>
<protein>
    <recommendedName>
        <fullName evidence="7">Nicotinamide phosphoribosyltransferase</fullName>
        <ecNumber evidence="6">2.4.2.12</ecNumber>
    </recommendedName>
</protein>
<accession>A0A9W8HXT7</accession>
<dbReference type="EC" id="2.4.2.12" evidence="6"/>
<comment type="pathway">
    <text evidence="5">Cofactor biosynthesis; NAD(+) biosynthesis; nicotinamide D-ribonucleotide from 5-phospho-alpha-D-ribose 1-diphosphate and nicotinamide: step 1/1.</text>
</comment>
<evidence type="ECO:0000256" key="5">
    <source>
        <dbReference type="ARBA" id="ARBA00035007"/>
    </source>
</evidence>
<dbReference type="InterPro" id="IPR041525">
    <property type="entry name" value="N/Namide_PRibTrfase"/>
</dbReference>
<dbReference type="InterPro" id="IPR013785">
    <property type="entry name" value="Aldolase_TIM"/>
</dbReference>
<dbReference type="PIRSF" id="PIRSF005943">
    <property type="entry name" value="NMPRT"/>
    <property type="match status" value="1"/>
</dbReference>
<feature type="binding site" evidence="9">
    <location>
        <begin position="300"/>
        <end position="302"/>
    </location>
    <ligand>
        <name>beta-nicotinamide D-ribonucleotide</name>
        <dbReference type="ChEBI" id="CHEBI:14649"/>
    </ligand>
</feature>
<feature type="binding site" evidence="9">
    <location>
        <begin position="341"/>
        <end position="342"/>
    </location>
    <ligand>
        <name>beta-nicotinamide D-ribonucleotide</name>
        <dbReference type="ChEBI" id="CHEBI:14649"/>
    </ligand>
</feature>
<evidence type="ECO:0000256" key="1">
    <source>
        <dbReference type="ARBA" id="ARBA00010897"/>
    </source>
</evidence>
<feature type="binding site" evidence="9">
    <location>
        <position position="191"/>
    </location>
    <ligand>
        <name>diphosphate</name>
        <dbReference type="ChEBI" id="CHEBI:33019"/>
    </ligand>
</feature>
<dbReference type="InterPro" id="IPR016471">
    <property type="entry name" value="Nicotinamide_PRibTrfase"/>
</dbReference>
<evidence type="ECO:0000256" key="6">
    <source>
        <dbReference type="ARBA" id="ARBA00035024"/>
    </source>
</evidence>
<evidence type="ECO:0000259" key="11">
    <source>
        <dbReference type="Pfam" id="PF18127"/>
    </source>
</evidence>
<evidence type="ECO:0000256" key="4">
    <source>
        <dbReference type="ARBA" id="ARBA00022679"/>
    </source>
</evidence>
<dbReference type="Pfam" id="PF04095">
    <property type="entry name" value="NAPRTase"/>
    <property type="match status" value="1"/>
</dbReference>
<gene>
    <name evidence="12" type="ORF">H4R20_001221</name>
</gene>
<feature type="binding site" evidence="9">
    <location>
        <position position="241"/>
    </location>
    <ligand>
        <name>diphosphate</name>
        <dbReference type="ChEBI" id="CHEBI:33019"/>
    </ligand>
</feature>
<dbReference type="Pfam" id="PF18127">
    <property type="entry name" value="NAMPT_N"/>
    <property type="match status" value="1"/>
</dbReference>
<feature type="binding site" evidence="9">
    <location>
        <position position="214"/>
    </location>
    <ligand>
        <name>beta-nicotinamide D-ribonucleotide</name>
        <dbReference type="ChEBI" id="CHEBI:14649"/>
    </ligand>
</feature>
<reference evidence="12" key="1">
    <citation type="submission" date="2022-07" db="EMBL/GenBank/DDBJ databases">
        <title>Phylogenomic reconstructions and comparative analyses of Kickxellomycotina fungi.</title>
        <authorList>
            <person name="Reynolds N.K."/>
            <person name="Stajich J.E."/>
            <person name="Barry K."/>
            <person name="Grigoriev I.V."/>
            <person name="Crous P."/>
            <person name="Smith M.E."/>
        </authorList>
    </citation>
    <scope>NUCLEOTIDE SEQUENCE</scope>
    <source>
        <strain evidence="12">NRRL 1565</strain>
    </source>
</reference>
<comment type="similarity">
    <text evidence="1">Belongs to the NAPRTase family.</text>
</comment>
<dbReference type="Gene3D" id="3.20.20.70">
    <property type="entry name" value="Aldolase class I"/>
    <property type="match status" value="1"/>
</dbReference>
<dbReference type="GO" id="GO:0047280">
    <property type="term" value="F:nicotinamide phosphoribosyltransferase activity"/>
    <property type="evidence" value="ECO:0007669"/>
    <property type="project" value="UniProtKB-EC"/>
</dbReference>
<evidence type="ECO:0000256" key="9">
    <source>
        <dbReference type="PIRSR" id="PIRSR005943-1"/>
    </source>
</evidence>
<dbReference type="OrthoDB" id="193380at2759"/>
<evidence type="ECO:0000256" key="8">
    <source>
        <dbReference type="ARBA" id="ARBA00047835"/>
    </source>
</evidence>
<keyword evidence="4" id="KW-0808">Transferase</keyword>
<evidence type="ECO:0000313" key="13">
    <source>
        <dbReference type="Proteomes" id="UP001140094"/>
    </source>
</evidence>
<organism evidence="12 13">
    <name type="scientific">Coemansia guatemalensis</name>
    <dbReference type="NCBI Taxonomy" id="2761395"/>
    <lineage>
        <taxon>Eukaryota</taxon>
        <taxon>Fungi</taxon>
        <taxon>Fungi incertae sedis</taxon>
        <taxon>Zoopagomycota</taxon>
        <taxon>Kickxellomycotina</taxon>
        <taxon>Kickxellomycetes</taxon>
        <taxon>Kickxellales</taxon>
        <taxon>Kickxellaceae</taxon>
        <taxon>Coemansia</taxon>
    </lineage>
</organism>
<dbReference type="EMBL" id="JANBUO010000096">
    <property type="protein sequence ID" value="KAJ2807612.1"/>
    <property type="molecule type" value="Genomic_DNA"/>
</dbReference>
<sequence length="510" mass="56221">MSGPFGLPMPMLTDSYKASHAGVFPEAQRTVAYVEFRNAYEKDTEDTRMVFHGLQYVVEQYVARQWTMQDVEQAAVFFETHNAGHTAYPFPRELFERFVRENNGYFPVRIEALAEGSVVYPHTPVMQITAEGAYSGLVTYIETVLLMIWYPSTVATLSRRAWTVLAEQYAQTVDDDMQWTLSSRLHDFGFRGCTCVEQAMVGGAAHLLTFEGTDTMAAAYHAQFRLNGGRAVASSVPATEHSVMMAHQDERQAVLAMIEAYGDGAFACVMDTYDYARALEQVLPAVAERKLQRGGVLIIRPDSGDPVEAVLQGLHAAERVFGSTTNSKGFRVITGASVIQGDGVTLESLRRILAAVVRDGFSAQCVAFGMGGALLQKVNRDVMGIAYKLSSITDPDGSVRDVMKFPKGDLGKMSLPGRLAVHPDPAQSGVPVAYRCAPDADTGLLRVVYDCGPVADHRWDDFETVRRRLQHQWSTFPLRAEALSSELLEHQRAVHTRVQQTIQSGTAFGV</sequence>
<dbReference type="GO" id="GO:0009435">
    <property type="term" value="P:NAD+ biosynthetic process"/>
    <property type="evidence" value="ECO:0007669"/>
    <property type="project" value="InterPro"/>
</dbReference>
<name>A0A9W8HXT7_9FUNG</name>
<evidence type="ECO:0000256" key="2">
    <source>
        <dbReference type="ARBA" id="ARBA00022642"/>
    </source>
</evidence>
<keyword evidence="3" id="KW-0328">Glycosyltransferase</keyword>
<dbReference type="SUPFAM" id="SSF51690">
    <property type="entry name" value="Nicotinate/Quinolinate PRTase C-terminal domain-like"/>
    <property type="match status" value="1"/>
</dbReference>
<dbReference type="PANTHER" id="PTHR43816">
    <property type="entry name" value="NICOTINAMIDE PHOSPHORIBOSYLTRANSFERASE"/>
    <property type="match status" value="1"/>
</dbReference>
<dbReference type="SUPFAM" id="SSF54675">
    <property type="entry name" value="Nicotinate/Quinolinate PRTase N-terminal domain-like"/>
    <property type="match status" value="1"/>
</dbReference>
<proteinExistence type="inferred from homology"/>
<feature type="binding site" evidence="9">
    <location>
        <position position="300"/>
    </location>
    <ligand>
        <name>diphosphate</name>
        <dbReference type="ChEBI" id="CHEBI:33019"/>
    </ligand>
</feature>
<feature type="binding site" evidence="9">
    <location>
        <position position="372"/>
    </location>
    <ligand>
        <name>beta-nicotinamide D-ribonucleotide</name>
        <dbReference type="ChEBI" id="CHEBI:14649"/>
    </ligand>
</feature>
<dbReference type="InterPro" id="IPR036068">
    <property type="entry name" value="Nicotinate_pribotase-like_C"/>
</dbReference>
<dbReference type="InterPro" id="IPR041529">
    <property type="entry name" value="DUF5598"/>
</dbReference>
<keyword evidence="13" id="KW-1185">Reference proteome</keyword>
<evidence type="ECO:0000259" key="10">
    <source>
        <dbReference type="Pfam" id="PF04095"/>
    </source>
</evidence>
<feature type="binding site" evidence="9">
    <location>
        <position position="380"/>
    </location>
    <ligand>
        <name>beta-nicotinamide D-ribonucleotide</name>
        <dbReference type="ChEBI" id="CHEBI:14649"/>
    </ligand>
</feature>